<evidence type="ECO:0000256" key="1">
    <source>
        <dbReference type="SAM" id="MobiDB-lite"/>
    </source>
</evidence>
<accession>A0A1M5QVP4</accession>
<dbReference type="RefSeq" id="WP_073301376.1">
    <property type="nucleotide sequence ID" value="NZ_FQXA01000004.1"/>
</dbReference>
<proteinExistence type="predicted"/>
<dbReference type="GeneID" id="98637206"/>
<name>A0A1M5QVP4_9GAMM</name>
<evidence type="ECO:0000313" key="2">
    <source>
        <dbReference type="EMBL" id="SHH18172.1"/>
    </source>
</evidence>
<dbReference type="EMBL" id="FQXA01000004">
    <property type="protein sequence ID" value="SHH18172.1"/>
    <property type="molecule type" value="Genomic_DNA"/>
</dbReference>
<organism evidence="2 3">
    <name type="scientific">Stutzerimonas xanthomarina DSM 18231</name>
    <dbReference type="NCBI Taxonomy" id="1403346"/>
    <lineage>
        <taxon>Bacteria</taxon>
        <taxon>Pseudomonadati</taxon>
        <taxon>Pseudomonadota</taxon>
        <taxon>Gammaproteobacteria</taxon>
        <taxon>Pseudomonadales</taxon>
        <taxon>Pseudomonadaceae</taxon>
        <taxon>Stutzerimonas</taxon>
    </lineage>
</organism>
<dbReference type="Proteomes" id="UP000184000">
    <property type="component" value="Unassembled WGS sequence"/>
</dbReference>
<protein>
    <submittedName>
        <fullName evidence="2">Uncharacterized protein</fullName>
    </submittedName>
</protein>
<sequence length="75" mass="7979">MTNPLDKAGAKAPPIIGSGCTQRYDPDRLGPELGTDFPGAEVLWKRYLDAFDNIVDDSISSDVVNAQASSARPAD</sequence>
<gene>
    <name evidence="2" type="ORF">SAMN02744645_2869</name>
</gene>
<evidence type="ECO:0000313" key="3">
    <source>
        <dbReference type="Proteomes" id="UP000184000"/>
    </source>
</evidence>
<reference evidence="2 3" key="1">
    <citation type="submission" date="2016-11" db="EMBL/GenBank/DDBJ databases">
        <authorList>
            <person name="Jaros S."/>
            <person name="Januszkiewicz K."/>
            <person name="Wedrychowicz H."/>
        </authorList>
    </citation>
    <scope>NUCLEOTIDE SEQUENCE [LARGE SCALE GENOMIC DNA]</scope>
    <source>
        <strain evidence="2 3">DSM 18231</strain>
    </source>
</reference>
<feature type="region of interest" description="Disordered" evidence="1">
    <location>
        <begin position="1"/>
        <end position="29"/>
    </location>
</feature>
<dbReference type="AlphaFoldDB" id="A0A1M5QVP4"/>